<comment type="caution">
    <text evidence="1">The sequence shown here is derived from an EMBL/GenBank/DDBJ whole genome shotgun (WGS) entry which is preliminary data.</text>
</comment>
<dbReference type="Proteomes" id="UP000887013">
    <property type="component" value="Unassembled WGS sequence"/>
</dbReference>
<keyword evidence="2" id="KW-1185">Reference proteome</keyword>
<evidence type="ECO:0000313" key="1">
    <source>
        <dbReference type="EMBL" id="GFT76591.1"/>
    </source>
</evidence>
<evidence type="ECO:0000313" key="2">
    <source>
        <dbReference type="Proteomes" id="UP000887013"/>
    </source>
</evidence>
<organism evidence="1 2">
    <name type="scientific">Nephila pilipes</name>
    <name type="common">Giant wood spider</name>
    <name type="synonym">Nephila maculata</name>
    <dbReference type="NCBI Taxonomy" id="299642"/>
    <lineage>
        <taxon>Eukaryota</taxon>
        <taxon>Metazoa</taxon>
        <taxon>Ecdysozoa</taxon>
        <taxon>Arthropoda</taxon>
        <taxon>Chelicerata</taxon>
        <taxon>Arachnida</taxon>
        <taxon>Araneae</taxon>
        <taxon>Araneomorphae</taxon>
        <taxon>Entelegynae</taxon>
        <taxon>Araneoidea</taxon>
        <taxon>Nephilidae</taxon>
        <taxon>Nephila</taxon>
    </lineage>
</organism>
<protein>
    <submittedName>
        <fullName evidence="1">Uncharacterized protein</fullName>
    </submittedName>
</protein>
<accession>A0A8X6PKV4</accession>
<dbReference type="EMBL" id="BMAW01117717">
    <property type="protein sequence ID" value="GFT76591.1"/>
    <property type="molecule type" value="Genomic_DNA"/>
</dbReference>
<sequence>MKNERTRETTCRREMTTCADVQGEMTTCAGTCADVQGGTEETMERSRVFWIIILCFRDKCLRRYDAKY</sequence>
<gene>
    <name evidence="1" type="ORF">NPIL_299941</name>
</gene>
<proteinExistence type="predicted"/>
<reference evidence="1" key="1">
    <citation type="submission" date="2020-08" db="EMBL/GenBank/DDBJ databases">
        <title>Multicomponent nature underlies the extraordinary mechanical properties of spider dragline silk.</title>
        <authorList>
            <person name="Kono N."/>
            <person name="Nakamura H."/>
            <person name="Mori M."/>
            <person name="Yoshida Y."/>
            <person name="Ohtoshi R."/>
            <person name="Malay A.D."/>
            <person name="Moran D.A.P."/>
            <person name="Tomita M."/>
            <person name="Numata K."/>
            <person name="Arakawa K."/>
        </authorList>
    </citation>
    <scope>NUCLEOTIDE SEQUENCE</scope>
</reference>
<dbReference type="AlphaFoldDB" id="A0A8X6PKV4"/>
<name>A0A8X6PKV4_NEPPI</name>